<sequence length="61" mass="7134">NKNKIKKKEIHSFCPVLHCGMAFTTLKLWVKESAEREDFKASHLIMVSLHRQGQIEVDNLR</sequence>
<organism evidence="1 2">
    <name type="scientific">Cirrhinus mrigala</name>
    <name type="common">Mrigala</name>
    <dbReference type="NCBI Taxonomy" id="683832"/>
    <lineage>
        <taxon>Eukaryota</taxon>
        <taxon>Metazoa</taxon>
        <taxon>Chordata</taxon>
        <taxon>Craniata</taxon>
        <taxon>Vertebrata</taxon>
        <taxon>Euteleostomi</taxon>
        <taxon>Actinopterygii</taxon>
        <taxon>Neopterygii</taxon>
        <taxon>Teleostei</taxon>
        <taxon>Ostariophysi</taxon>
        <taxon>Cypriniformes</taxon>
        <taxon>Cyprinidae</taxon>
        <taxon>Labeoninae</taxon>
        <taxon>Labeonini</taxon>
        <taxon>Cirrhinus</taxon>
    </lineage>
</organism>
<evidence type="ECO:0000313" key="1">
    <source>
        <dbReference type="EMBL" id="KAL0173591.1"/>
    </source>
</evidence>
<feature type="non-terminal residue" evidence="1">
    <location>
        <position position="1"/>
    </location>
</feature>
<reference evidence="1 2" key="1">
    <citation type="submission" date="2024-05" db="EMBL/GenBank/DDBJ databases">
        <title>Genome sequencing and assembly of Indian major carp, Cirrhinus mrigala (Hamilton, 1822).</title>
        <authorList>
            <person name="Mohindra V."/>
            <person name="Chowdhury L.M."/>
            <person name="Lal K."/>
            <person name="Jena J.K."/>
        </authorList>
    </citation>
    <scope>NUCLEOTIDE SEQUENCE [LARGE SCALE GENOMIC DNA]</scope>
    <source>
        <strain evidence="1">CM1030</strain>
        <tissue evidence="1">Blood</tissue>
    </source>
</reference>
<proteinExistence type="predicted"/>
<name>A0ABD0PIU9_CIRMR</name>
<protein>
    <submittedName>
        <fullName evidence="1">Uncharacterized protein</fullName>
    </submittedName>
</protein>
<comment type="caution">
    <text evidence="1">The sequence shown here is derived from an EMBL/GenBank/DDBJ whole genome shotgun (WGS) entry which is preliminary data.</text>
</comment>
<keyword evidence="2" id="KW-1185">Reference proteome</keyword>
<dbReference type="EMBL" id="JAMKFB020000015">
    <property type="protein sequence ID" value="KAL0173591.1"/>
    <property type="molecule type" value="Genomic_DNA"/>
</dbReference>
<evidence type="ECO:0000313" key="2">
    <source>
        <dbReference type="Proteomes" id="UP001529510"/>
    </source>
</evidence>
<feature type="non-terminal residue" evidence="1">
    <location>
        <position position="61"/>
    </location>
</feature>
<accession>A0ABD0PIU9</accession>
<dbReference type="AlphaFoldDB" id="A0ABD0PIU9"/>
<dbReference type="Proteomes" id="UP001529510">
    <property type="component" value="Unassembled WGS sequence"/>
</dbReference>
<gene>
    <name evidence="1" type="ORF">M9458_029559</name>
</gene>